<sequence>MHTQTTQQRAAARLHINLKLERWHRRCVYASLALLLASGAAWLVARYWLRQAGEFGETVHPLEPWSMKLHGAAVMLSLFFVGSLMNAHIRRALKAGRNLATGWGMIVTLLFLIATGFGLYYLAGEGDRPVWSALHWVVGLATGALFVLHVVLGRRSNPHHHH</sequence>
<gene>
    <name evidence="2" type="ORF">H3H37_21265</name>
</gene>
<dbReference type="EMBL" id="JACEZT010000017">
    <property type="protein sequence ID" value="MBA5639591.1"/>
    <property type="molecule type" value="Genomic_DNA"/>
</dbReference>
<feature type="transmembrane region" description="Helical" evidence="1">
    <location>
        <begin position="27"/>
        <end position="49"/>
    </location>
</feature>
<evidence type="ECO:0000256" key="1">
    <source>
        <dbReference type="SAM" id="Phobius"/>
    </source>
</evidence>
<dbReference type="RefSeq" id="WP_182166249.1">
    <property type="nucleotide sequence ID" value="NZ_JACEZT010000017.1"/>
</dbReference>
<keyword evidence="1" id="KW-0812">Transmembrane</keyword>
<feature type="transmembrane region" description="Helical" evidence="1">
    <location>
        <begin position="69"/>
        <end position="87"/>
    </location>
</feature>
<feature type="transmembrane region" description="Helical" evidence="1">
    <location>
        <begin position="133"/>
        <end position="152"/>
    </location>
</feature>
<name>A0A7W2EVX6_9BURK</name>
<comment type="caution">
    <text evidence="2">The sequence shown here is derived from an EMBL/GenBank/DDBJ whole genome shotgun (WGS) entry which is preliminary data.</text>
</comment>
<keyword evidence="3" id="KW-1185">Reference proteome</keyword>
<keyword evidence="1" id="KW-0472">Membrane</keyword>
<feature type="transmembrane region" description="Helical" evidence="1">
    <location>
        <begin position="99"/>
        <end position="121"/>
    </location>
</feature>
<keyword evidence="1" id="KW-1133">Transmembrane helix</keyword>
<protein>
    <submittedName>
        <fullName evidence="2">DUF4405 domain-containing protein</fullName>
    </submittedName>
</protein>
<accession>A0A7W2EVX6</accession>
<evidence type="ECO:0000313" key="3">
    <source>
        <dbReference type="Proteomes" id="UP000534388"/>
    </source>
</evidence>
<dbReference type="Proteomes" id="UP000534388">
    <property type="component" value="Unassembled WGS sequence"/>
</dbReference>
<reference evidence="2 3" key="1">
    <citation type="submission" date="2020-07" db="EMBL/GenBank/DDBJ databases">
        <title>Novel species isolated from subtropical streams in China.</title>
        <authorList>
            <person name="Lu H."/>
        </authorList>
    </citation>
    <scope>NUCLEOTIDE SEQUENCE [LARGE SCALE GENOMIC DNA]</scope>
    <source>
        <strain evidence="2 3">LX20W</strain>
    </source>
</reference>
<dbReference type="AlphaFoldDB" id="A0A7W2EVX6"/>
<organism evidence="2 3">
    <name type="scientific">Rugamonas brunnea</name>
    <dbReference type="NCBI Taxonomy" id="2758569"/>
    <lineage>
        <taxon>Bacteria</taxon>
        <taxon>Pseudomonadati</taxon>
        <taxon>Pseudomonadota</taxon>
        <taxon>Betaproteobacteria</taxon>
        <taxon>Burkholderiales</taxon>
        <taxon>Oxalobacteraceae</taxon>
        <taxon>Telluria group</taxon>
        <taxon>Rugamonas</taxon>
    </lineage>
</organism>
<evidence type="ECO:0000313" key="2">
    <source>
        <dbReference type="EMBL" id="MBA5639591.1"/>
    </source>
</evidence>
<proteinExistence type="predicted"/>